<evidence type="ECO:0008006" key="3">
    <source>
        <dbReference type="Google" id="ProtNLM"/>
    </source>
</evidence>
<keyword evidence="2" id="KW-1185">Reference proteome</keyword>
<gene>
    <name evidence="1" type="ORF">M408DRAFT_204595</name>
</gene>
<accession>A0A0C3B0S0</accession>
<proteinExistence type="predicted"/>
<name>A0A0C3B0S0_SERVB</name>
<evidence type="ECO:0000313" key="2">
    <source>
        <dbReference type="Proteomes" id="UP000054097"/>
    </source>
</evidence>
<dbReference type="OrthoDB" id="5424209at2759"/>
<dbReference type="Proteomes" id="UP000054097">
    <property type="component" value="Unassembled WGS sequence"/>
</dbReference>
<dbReference type="EMBL" id="KN824311">
    <property type="protein sequence ID" value="KIM25814.1"/>
    <property type="molecule type" value="Genomic_DNA"/>
</dbReference>
<evidence type="ECO:0000313" key="1">
    <source>
        <dbReference type="EMBL" id="KIM25814.1"/>
    </source>
</evidence>
<dbReference type="AlphaFoldDB" id="A0A0C3B0S0"/>
<protein>
    <recommendedName>
        <fullName evidence="3">Peptidase S1 domain-containing protein</fullName>
    </recommendedName>
</protein>
<dbReference type="InterPro" id="IPR009003">
    <property type="entry name" value="Peptidase_S1_PA"/>
</dbReference>
<sequence>MSHIPYSFAVECIVVSNEKFRETLHFSPSPDSDTTDVSFGLTIFDETTSPSPPPSLSEREATMYYSGLPSSPRLLGRTGPPWVEPSGLEAYRKLKQLSVVTDHELNDSWEYTVAPKVIACLDNLKVLWTSLDVVRIGVVGETFAPVVLWVGVTPKSLASEDAKTVAFECLEVLTGFGITDVEVELRESSVIRSAGPKLLPSVYPSNPIVEVNHPLTHALGLPIFAQATPLAAGTGGFFMAEGGDSNKLLLVTARHVVLPPKQTPNDKFEPKTTGQPRFDVLLLTDKAYEDYLESIKAKIGNHASMVEDGKARLDGVKGRDDKEAVEEREAAQRIMDNGDKAMDALYLFHDDVKKHWDTQAKRVLGHVVSSPPIRLGAGSADEQYTEDWAIIEIDDDNVDRATFPGNVLELGPTIPLWEFLRKMGINSFKYPPDRLLKLRDTISDEEMRQPTMLDQNDERCLMVIKSGSATGVTIGRASGIMSYVREYFENGDHQTSKEWPILPYDVKSGPFSAPGDSGAVIVDGRGWIGGLLTGGAGTKAKSDITYATPISFLLKSIKANGFPNAHLNL</sequence>
<reference evidence="1 2" key="1">
    <citation type="submission" date="2014-04" db="EMBL/GenBank/DDBJ databases">
        <authorList>
            <consortium name="DOE Joint Genome Institute"/>
            <person name="Kuo A."/>
            <person name="Zuccaro A."/>
            <person name="Kohler A."/>
            <person name="Nagy L.G."/>
            <person name="Floudas D."/>
            <person name="Copeland A."/>
            <person name="Barry K.W."/>
            <person name="Cichocki N."/>
            <person name="Veneault-Fourrey C."/>
            <person name="LaButti K."/>
            <person name="Lindquist E.A."/>
            <person name="Lipzen A."/>
            <person name="Lundell T."/>
            <person name="Morin E."/>
            <person name="Murat C."/>
            <person name="Sun H."/>
            <person name="Tunlid A."/>
            <person name="Henrissat B."/>
            <person name="Grigoriev I.V."/>
            <person name="Hibbett D.S."/>
            <person name="Martin F."/>
            <person name="Nordberg H.P."/>
            <person name="Cantor M.N."/>
            <person name="Hua S.X."/>
        </authorList>
    </citation>
    <scope>NUCLEOTIDE SEQUENCE [LARGE SCALE GENOMIC DNA]</scope>
    <source>
        <strain evidence="1 2">MAFF 305830</strain>
    </source>
</reference>
<dbReference type="HOGENOM" id="CLU_024804_0_0_1"/>
<reference evidence="2" key="2">
    <citation type="submission" date="2015-01" db="EMBL/GenBank/DDBJ databases">
        <title>Evolutionary Origins and Diversification of the Mycorrhizal Mutualists.</title>
        <authorList>
            <consortium name="DOE Joint Genome Institute"/>
            <consortium name="Mycorrhizal Genomics Consortium"/>
            <person name="Kohler A."/>
            <person name="Kuo A."/>
            <person name="Nagy L.G."/>
            <person name="Floudas D."/>
            <person name="Copeland A."/>
            <person name="Barry K.W."/>
            <person name="Cichocki N."/>
            <person name="Veneault-Fourrey C."/>
            <person name="LaButti K."/>
            <person name="Lindquist E.A."/>
            <person name="Lipzen A."/>
            <person name="Lundell T."/>
            <person name="Morin E."/>
            <person name="Murat C."/>
            <person name="Riley R."/>
            <person name="Ohm R."/>
            <person name="Sun H."/>
            <person name="Tunlid A."/>
            <person name="Henrissat B."/>
            <person name="Grigoriev I.V."/>
            <person name="Hibbett D.S."/>
            <person name="Martin F."/>
        </authorList>
    </citation>
    <scope>NUCLEOTIDE SEQUENCE [LARGE SCALE GENOMIC DNA]</scope>
    <source>
        <strain evidence="2">MAFF 305830</strain>
    </source>
</reference>
<organism evidence="1 2">
    <name type="scientific">Serendipita vermifera MAFF 305830</name>
    <dbReference type="NCBI Taxonomy" id="933852"/>
    <lineage>
        <taxon>Eukaryota</taxon>
        <taxon>Fungi</taxon>
        <taxon>Dikarya</taxon>
        <taxon>Basidiomycota</taxon>
        <taxon>Agaricomycotina</taxon>
        <taxon>Agaricomycetes</taxon>
        <taxon>Sebacinales</taxon>
        <taxon>Serendipitaceae</taxon>
        <taxon>Serendipita</taxon>
    </lineage>
</organism>
<dbReference type="SUPFAM" id="SSF50494">
    <property type="entry name" value="Trypsin-like serine proteases"/>
    <property type="match status" value="1"/>
</dbReference>
<dbReference type="STRING" id="933852.A0A0C3B0S0"/>